<feature type="region of interest" description="Disordered" evidence="1">
    <location>
        <begin position="1"/>
        <end position="44"/>
    </location>
</feature>
<dbReference type="Proteomes" id="UP001055172">
    <property type="component" value="Unassembled WGS sequence"/>
</dbReference>
<dbReference type="EMBL" id="BPPX01000069">
    <property type="protein sequence ID" value="GJC91088.1"/>
    <property type="molecule type" value="Genomic_DNA"/>
</dbReference>
<name>A0AA37H3X9_9PEZI</name>
<keyword evidence="3" id="KW-1185">Reference proteome</keyword>
<protein>
    <submittedName>
        <fullName evidence="2">Uncharacterized protein</fullName>
    </submittedName>
</protein>
<accession>A0AA37H3X9</accession>
<gene>
    <name evidence="2" type="ORF">ColLi_13926</name>
</gene>
<evidence type="ECO:0000313" key="2">
    <source>
        <dbReference type="EMBL" id="GJC91088.1"/>
    </source>
</evidence>
<comment type="caution">
    <text evidence="2">The sequence shown here is derived from an EMBL/GenBank/DDBJ whole genome shotgun (WGS) entry which is preliminary data.</text>
</comment>
<feature type="region of interest" description="Disordered" evidence="1">
    <location>
        <begin position="72"/>
        <end position="93"/>
    </location>
</feature>
<proteinExistence type="predicted"/>
<evidence type="ECO:0000256" key="1">
    <source>
        <dbReference type="SAM" id="MobiDB-lite"/>
    </source>
</evidence>
<dbReference type="AlphaFoldDB" id="A0AA37H3X9"/>
<sequence length="93" mass="9958">MNDGNSLPVSDSGFAVPASDPAPPLNPLLSRSRRRRPAPTPSPTSVLLQTIIFLEVHNLTDFGASRTVLKRATHCSGNSGSSDFSEERLITRA</sequence>
<organism evidence="2 3">
    <name type="scientific">Colletotrichum liriopes</name>
    <dbReference type="NCBI Taxonomy" id="708192"/>
    <lineage>
        <taxon>Eukaryota</taxon>
        <taxon>Fungi</taxon>
        <taxon>Dikarya</taxon>
        <taxon>Ascomycota</taxon>
        <taxon>Pezizomycotina</taxon>
        <taxon>Sordariomycetes</taxon>
        <taxon>Hypocreomycetidae</taxon>
        <taxon>Glomerellales</taxon>
        <taxon>Glomerellaceae</taxon>
        <taxon>Colletotrichum</taxon>
        <taxon>Colletotrichum spaethianum species complex</taxon>
    </lineage>
</organism>
<evidence type="ECO:0000313" key="3">
    <source>
        <dbReference type="Proteomes" id="UP001055172"/>
    </source>
</evidence>
<reference evidence="2 3" key="1">
    <citation type="submission" date="2021-07" db="EMBL/GenBank/DDBJ databases">
        <title>Genome data of Colletotrichum spaethianum.</title>
        <authorList>
            <person name="Utami Y.D."/>
            <person name="Hiruma K."/>
        </authorList>
    </citation>
    <scope>NUCLEOTIDE SEQUENCE [LARGE SCALE GENOMIC DNA]</scope>
    <source>
        <strain evidence="2 3">MAFF 242679</strain>
    </source>
</reference>